<dbReference type="FunFam" id="3.90.640.10:FF:000002">
    <property type="entry name" value="Heat shock 70 kDa"/>
    <property type="match status" value="1"/>
</dbReference>
<evidence type="ECO:0000256" key="2">
    <source>
        <dbReference type="ARBA" id="ARBA00022741"/>
    </source>
</evidence>
<dbReference type="WBParaSite" id="TASK_0000705001-mRNA-1">
    <property type="protein sequence ID" value="TASK_0000705001-mRNA-1"/>
    <property type="gene ID" value="TASK_0000705001"/>
</dbReference>
<name>A0A0R3W9D5_TAEAS</name>
<accession>A0A0R3W9D5</accession>
<dbReference type="Gene3D" id="1.20.1270.10">
    <property type="match status" value="1"/>
</dbReference>
<dbReference type="PRINTS" id="PR00301">
    <property type="entry name" value="HEATSHOCK70"/>
</dbReference>
<dbReference type="Proteomes" id="UP000282613">
    <property type="component" value="Unassembled WGS sequence"/>
</dbReference>
<organism evidence="8">
    <name type="scientific">Taenia asiatica</name>
    <name type="common">Asian tapeworm</name>
    <dbReference type="NCBI Taxonomy" id="60517"/>
    <lineage>
        <taxon>Eukaryota</taxon>
        <taxon>Metazoa</taxon>
        <taxon>Spiralia</taxon>
        <taxon>Lophotrochozoa</taxon>
        <taxon>Platyhelminthes</taxon>
        <taxon>Cestoda</taxon>
        <taxon>Eucestoda</taxon>
        <taxon>Cyclophyllidea</taxon>
        <taxon>Taeniidae</taxon>
        <taxon>Taenia</taxon>
    </lineage>
</organism>
<feature type="coiled-coil region" evidence="5">
    <location>
        <begin position="572"/>
        <end position="599"/>
    </location>
</feature>
<dbReference type="InterPro" id="IPR029047">
    <property type="entry name" value="HSP70_peptide-bd_sf"/>
</dbReference>
<dbReference type="Gene3D" id="2.60.34.10">
    <property type="entry name" value="Substrate Binding Domain Of DNAk, Chain A, domain 1"/>
    <property type="match status" value="1"/>
</dbReference>
<dbReference type="Gene3D" id="3.30.420.40">
    <property type="match status" value="2"/>
</dbReference>
<dbReference type="Gene3D" id="3.90.640.10">
    <property type="entry name" value="Actin, Chain A, domain 4"/>
    <property type="match status" value="1"/>
</dbReference>
<dbReference type="NCBIfam" id="NF001413">
    <property type="entry name" value="PRK00290.1"/>
    <property type="match status" value="1"/>
</dbReference>
<comment type="similarity">
    <text evidence="1 4">Belongs to the heat shock protein 70 family.</text>
</comment>
<dbReference type="PROSITE" id="PS00297">
    <property type="entry name" value="HSP70_1"/>
    <property type="match status" value="1"/>
</dbReference>
<dbReference type="FunFam" id="3.30.420.40:FF:000026">
    <property type="entry name" value="Heat shock protein 70"/>
    <property type="match status" value="1"/>
</dbReference>
<feature type="coiled-coil region" evidence="5">
    <location>
        <begin position="509"/>
        <end position="540"/>
    </location>
</feature>
<dbReference type="Pfam" id="PF00012">
    <property type="entry name" value="HSP70"/>
    <property type="match status" value="1"/>
</dbReference>
<dbReference type="EMBL" id="UYRS01018568">
    <property type="protein sequence ID" value="VDK37795.1"/>
    <property type="molecule type" value="Genomic_DNA"/>
</dbReference>
<keyword evidence="2 4" id="KW-0547">Nucleotide-binding</keyword>
<sequence length="605" mass="67832">MSRGPAIGIDLGTTFSCVGVFKDGKIEIIANDQGNRTTPSCVAFTNDQRLIGEAAKKQAVRNPTNTVLDVKRLIGRTFNDKAVQDDIRRWPFKVINSGGKPKIEVECRGETEQFFPEQISSMVLSKMRETAKAYLDEKVTDAIITVPAYFNDNQRQATIDAGKIAGLNVLRLINEPTAAAIAYSMDRRIDRQRNVLIFDWGGGTFDVSILSIENGKIEVRAVGGDTHLGGEDIDSLLVDHFVEQFRKENNGKDLTTSKIAISRLRVACESAKRSLSWVNSAEIDIYSLFEGIDFTATLTRARFEHLCANLFSRTIEAVRIALNATNMEEAYVHEIVLVGGSTRIPKVQELLQDFFKGREVKKSVNPDEAVAYGAALLAANLTGQRPVAMQDLVLVEVAPLSLGLEDNVGSMNTIVKRNTPIPTKQTKDWQTARDNQTEVVFSIYEGERARASDNNLLGKFMLTGFPPRPCGETKFDVTFEIDANSILHVSAVEKSTGKQNHITITKYRDRLSEEEIEQLLKDAEKTKQQDEKERSRMAAMRNLFDYVYSIKRKVEKGKVKQNASKDYREDVLAKCEETIEWVDNNKEAAKEKCEEMQKKLERLVV</sequence>
<evidence type="ECO:0000256" key="5">
    <source>
        <dbReference type="SAM" id="Coils"/>
    </source>
</evidence>
<keyword evidence="3 4" id="KW-0067">ATP-binding</keyword>
<evidence type="ECO:0000256" key="4">
    <source>
        <dbReference type="RuleBase" id="RU003322"/>
    </source>
</evidence>
<evidence type="ECO:0000313" key="6">
    <source>
        <dbReference type="EMBL" id="VDK37795.1"/>
    </source>
</evidence>
<dbReference type="InterPro" id="IPR013126">
    <property type="entry name" value="Hsp_70_fam"/>
</dbReference>
<evidence type="ECO:0000256" key="1">
    <source>
        <dbReference type="ARBA" id="ARBA00007381"/>
    </source>
</evidence>
<dbReference type="InterPro" id="IPR029048">
    <property type="entry name" value="HSP70_C_sf"/>
</dbReference>
<dbReference type="Gene3D" id="3.30.30.30">
    <property type="match status" value="1"/>
</dbReference>
<dbReference type="GO" id="GO:0005524">
    <property type="term" value="F:ATP binding"/>
    <property type="evidence" value="ECO:0007669"/>
    <property type="project" value="UniProtKB-KW"/>
</dbReference>
<reference evidence="6 7" key="2">
    <citation type="submission" date="2018-11" db="EMBL/GenBank/DDBJ databases">
        <authorList>
            <consortium name="Pathogen Informatics"/>
        </authorList>
    </citation>
    <scope>NUCLEOTIDE SEQUENCE [LARGE SCALE GENOMIC DNA]</scope>
</reference>
<dbReference type="STRING" id="60517.A0A0R3W9D5"/>
<dbReference type="PROSITE" id="PS01036">
    <property type="entry name" value="HSP70_3"/>
    <property type="match status" value="1"/>
</dbReference>
<dbReference type="AlphaFoldDB" id="A0A0R3W9D5"/>
<reference evidence="8" key="1">
    <citation type="submission" date="2017-02" db="UniProtKB">
        <authorList>
            <consortium name="WormBaseParasite"/>
        </authorList>
    </citation>
    <scope>IDENTIFICATION</scope>
</reference>
<evidence type="ECO:0000313" key="8">
    <source>
        <dbReference type="WBParaSite" id="TASK_0000705001-mRNA-1"/>
    </source>
</evidence>
<dbReference type="InterPro" id="IPR043129">
    <property type="entry name" value="ATPase_NBD"/>
</dbReference>
<dbReference type="OrthoDB" id="2401965at2759"/>
<proteinExistence type="inferred from homology"/>
<evidence type="ECO:0000256" key="3">
    <source>
        <dbReference type="ARBA" id="ARBA00022840"/>
    </source>
</evidence>
<keyword evidence="5" id="KW-0175">Coiled coil</keyword>
<dbReference type="InterPro" id="IPR018181">
    <property type="entry name" value="Heat_shock_70_CS"/>
</dbReference>
<dbReference type="SUPFAM" id="SSF100934">
    <property type="entry name" value="Heat shock protein 70kD (HSP70), C-terminal subdomain"/>
    <property type="match status" value="1"/>
</dbReference>
<keyword evidence="7" id="KW-1185">Reference proteome</keyword>
<gene>
    <name evidence="6" type="ORF">TASK_LOCUS7051</name>
</gene>
<dbReference type="GO" id="GO:0140662">
    <property type="term" value="F:ATP-dependent protein folding chaperone"/>
    <property type="evidence" value="ECO:0007669"/>
    <property type="project" value="InterPro"/>
</dbReference>
<dbReference type="FunFam" id="3.30.30.30:FF:000001">
    <property type="entry name" value="heat shock 70 kDa protein-like"/>
    <property type="match status" value="1"/>
</dbReference>
<dbReference type="SUPFAM" id="SSF53067">
    <property type="entry name" value="Actin-like ATPase domain"/>
    <property type="match status" value="2"/>
</dbReference>
<dbReference type="FunFam" id="2.60.34.10:FF:000012">
    <property type="entry name" value="Heat shock 70 kDa protein"/>
    <property type="match status" value="1"/>
</dbReference>
<dbReference type="SUPFAM" id="SSF100920">
    <property type="entry name" value="Heat shock protein 70kD (HSP70), peptide-binding domain"/>
    <property type="match status" value="1"/>
</dbReference>
<protein>
    <submittedName>
        <fullName evidence="8">Heat shock protein 70</fullName>
    </submittedName>
</protein>
<evidence type="ECO:0000313" key="7">
    <source>
        <dbReference type="Proteomes" id="UP000282613"/>
    </source>
</evidence>
<dbReference type="PANTHER" id="PTHR19375">
    <property type="entry name" value="HEAT SHOCK PROTEIN 70KDA"/>
    <property type="match status" value="1"/>
</dbReference>